<dbReference type="GO" id="GO:0032934">
    <property type="term" value="F:sterol binding"/>
    <property type="evidence" value="ECO:0007669"/>
    <property type="project" value="TreeGrafter"/>
</dbReference>
<organism evidence="3">
    <name type="scientific">Vannella robusta</name>
    <dbReference type="NCBI Taxonomy" id="1487602"/>
    <lineage>
        <taxon>Eukaryota</taxon>
        <taxon>Amoebozoa</taxon>
        <taxon>Discosea</taxon>
        <taxon>Flabellinia</taxon>
        <taxon>Vannellidae</taxon>
        <taxon>Vannella</taxon>
    </lineage>
</organism>
<feature type="domain" description="T-SNARE coiled-coil homology" evidence="2">
    <location>
        <begin position="221"/>
        <end position="264"/>
    </location>
</feature>
<dbReference type="GO" id="GO:0140268">
    <property type="term" value="C:endoplasmic reticulum-plasma membrane contact site"/>
    <property type="evidence" value="ECO:0007669"/>
    <property type="project" value="TreeGrafter"/>
</dbReference>
<feature type="domain" description="T-SNARE coiled-coil homology" evidence="2">
    <location>
        <begin position="453"/>
        <end position="515"/>
    </location>
</feature>
<dbReference type="EMBL" id="HBKP01013959">
    <property type="protein sequence ID" value="CAE2223041.1"/>
    <property type="molecule type" value="Transcribed_RNA"/>
</dbReference>
<dbReference type="GO" id="GO:0032366">
    <property type="term" value="P:intracellular sterol transport"/>
    <property type="evidence" value="ECO:0007669"/>
    <property type="project" value="TreeGrafter"/>
</dbReference>
<sequence length="516" mass="59119">MSSSTLPQNILDLDFEEVRDFPPAVMEKVEKMKTKTELVIQLFNVPTSERVIQDYRCSMKTDELEGKGKLFITQNYLLFASSDHNVLESIAFFRIMSVMKDKSLLFFPAGITIELDSGKVQFTGFMHRDETFNLIRHLWTFQPTYVHLSDSDMLSQIKDAFDVDDDVKEQVQQKLDASAGKKPSGEFSGRWGELAEEIKTVEECEVPDLDIGKRSMRLAHEIQEINTQTLERMQQQAESLDRTEHNLKETNNNLNLANRNLDGLESGVGQVKNIFTPNLHKSKVGAYEKSDHTVKVDNEEYTDIPILIKQPNDFLEPGLMRFGEKRLRVLNGDREEIKKYSYTYPNIHQVIIRARHQHIDVKFRHTQDRFRCCTSFIQAFVNEIFLRTQPGQVILIHEPETRRFQYGNFAIRELTLRGSRDGGEGTEIESNGAFVTPKATYSALLSDAPGAVQEAQGVQDTQINDLSKIMSDLDSINTAMDSELNRQIDQLEDVDKMANKTLSKANKTTYRTSRLK</sequence>
<dbReference type="GO" id="GO:0005789">
    <property type="term" value="C:endoplasmic reticulum membrane"/>
    <property type="evidence" value="ECO:0007669"/>
    <property type="project" value="TreeGrafter"/>
</dbReference>
<reference evidence="3" key="1">
    <citation type="submission" date="2021-01" db="EMBL/GenBank/DDBJ databases">
        <authorList>
            <person name="Corre E."/>
            <person name="Pelletier E."/>
            <person name="Niang G."/>
            <person name="Scheremetjew M."/>
            <person name="Finn R."/>
            <person name="Kale V."/>
            <person name="Holt S."/>
            <person name="Cochrane G."/>
            <person name="Meng A."/>
            <person name="Brown T."/>
            <person name="Cohen L."/>
        </authorList>
    </citation>
    <scope>NUCLEOTIDE SEQUENCE</scope>
    <source>
        <strain evidence="3">DIVA3 518/3/11/1/6</strain>
    </source>
</reference>
<dbReference type="GO" id="GO:0120015">
    <property type="term" value="F:sterol transfer activity"/>
    <property type="evidence" value="ECO:0007669"/>
    <property type="project" value="TreeGrafter"/>
</dbReference>
<evidence type="ECO:0000259" key="2">
    <source>
        <dbReference type="PROSITE" id="PS50192"/>
    </source>
</evidence>
<dbReference type="Pfam" id="PF02893">
    <property type="entry name" value="GRAM"/>
    <property type="match status" value="1"/>
</dbReference>
<keyword evidence="1" id="KW-0175">Coiled coil</keyword>
<dbReference type="PANTHER" id="PTHR23319:SF4">
    <property type="entry name" value="GRAM DOMAIN CONTAINING 1B, ISOFORM E"/>
    <property type="match status" value="1"/>
</dbReference>
<accession>A0A7S4I9W5</accession>
<dbReference type="GO" id="GO:0005886">
    <property type="term" value="C:plasma membrane"/>
    <property type="evidence" value="ECO:0007669"/>
    <property type="project" value="TreeGrafter"/>
</dbReference>
<dbReference type="CDD" id="cd15841">
    <property type="entry name" value="SNARE_Qc"/>
    <property type="match status" value="1"/>
</dbReference>
<gene>
    <name evidence="3" type="ORF">VSP0166_LOCUS9935</name>
</gene>
<feature type="coiled-coil region" evidence="1">
    <location>
        <begin position="230"/>
        <end position="267"/>
    </location>
</feature>
<dbReference type="AlphaFoldDB" id="A0A7S4I9W5"/>
<dbReference type="Gene3D" id="1.20.5.110">
    <property type="match status" value="1"/>
</dbReference>
<evidence type="ECO:0000313" key="3">
    <source>
        <dbReference type="EMBL" id="CAE2223041.1"/>
    </source>
</evidence>
<evidence type="ECO:0000256" key="1">
    <source>
        <dbReference type="SAM" id="Coils"/>
    </source>
</evidence>
<proteinExistence type="predicted"/>
<dbReference type="InterPro" id="IPR051482">
    <property type="entry name" value="Cholesterol_transport"/>
</dbReference>
<dbReference type="InterPro" id="IPR004182">
    <property type="entry name" value="GRAM"/>
</dbReference>
<dbReference type="SUPFAM" id="SSF58038">
    <property type="entry name" value="SNARE fusion complex"/>
    <property type="match status" value="1"/>
</dbReference>
<dbReference type="SMART" id="SM00568">
    <property type="entry name" value="GRAM"/>
    <property type="match status" value="1"/>
</dbReference>
<protein>
    <recommendedName>
        <fullName evidence="2">t-SNARE coiled-coil homology domain-containing protein</fullName>
    </recommendedName>
</protein>
<dbReference type="PROSITE" id="PS50192">
    <property type="entry name" value="T_SNARE"/>
    <property type="match status" value="2"/>
</dbReference>
<dbReference type="Gene3D" id="2.30.29.30">
    <property type="entry name" value="Pleckstrin-homology domain (PH domain)/Phosphotyrosine-binding domain (PTB)"/>
    <property type="match status" value="1"/>
</dbReference>
<dbReference type="PANTHER" id="PTHR23319">
    <property type="entry name" value="GRAM DOMAIN CONTAINING 1B, ISOFORM E"/>
    <property type="match status" value="1"/>
</dbReference>
<name>A0A7S4I9W5_9EUKA</name>
<dbReference type="InterPro" id="IPR011993">
    <property type="entry name" value="PH-like_dom_sf"/>
</dbReference>
<dbReference type="InterPro" id="IPR000727">
    <property type="entry name" value="T_SNARE_dom"/>
</dbReference>